<organism evidence="2 3">
    <name type="scientific">Nicotiana tabacum</name>
    <name type="common">Common tobacco</name>
    <dbReference type="NCBI Taxonomy" id="4097"/>
    <lineage>
        <taxon>Eukaryota</taxon>
        <taxon>Viridiplantae</taxon>
        <taxon>Streptophyta</taxon>
        <taxon>Embryophyta</taxon>
        <taxon>Tracheophyta</taxon>
        <taxon>Spermatophyta</taxon>
        <taxon>Magnoliopsida</taxon>
        <taxon>eudicotyledons</taxon>
        <taxon>Gunneridae</taxon>
        <taxon>Pentapetalae</taxon>
        <taxon>asterids</taxon>
        <taxon>lamiids</taxon>
        <taxon>Solanales</taxon>
        <taxon>Solanaceae</taxon>
        <taxon>Nicotianoideae</taxon>
        <taxon>Nicotianeae</taxon>
        <taxon>Nicotiana</taxon>
    </lineage>
</organism>
<keyword evidence="1" id="KW-0472">Membrane</keyword>
<evidence type="ECO:0000313" key="3">
    <source>
        <dbReference type="RefSeq" id="XP_016437767.1"/>
    </source>
</evidence>
<reference evidence="3" key="2">
    <citation type="submission" date="2025-08" db="UniProtKB">
        <authorList>
            <consortium name="RefSeq"/>
        </authorList>
    </citation>
    <scope>IDENTIFICATION</scope>
    <source>
        <tissue evidence="3">Leaf</tissue>
    </source>
</reference>
<evidence type="ECO:0000256" key="1">
    <source>
        <dbReference type="SAM" id="Phobius"/>
    </source>
</evidence>
<gene>
    <name evidence="3" type="primary">LOC107763785</name>
</gene>
<protein>
    <submittedName>
        <fullName evidence="3">Uncharacterized protein LOC107763785</fullName>
    </submittedName>
</protein>
<dbReference type="RefSeq" id="XP_016437767.1">
    <property type="nucleotide sequence ID" value="XM_016582281.2"/>
</dbReference>
<sequence length="147" mass="16822">MYIIGIFPYLWLFAFAIISPKKYFTGKLFHRFFCFLSLLLLLVLSVNLAHDFLLEECLNIIEENLLVPQYSGVADHAQIRSTTPATKVIEEQVQLDSTTPIEDEQCEEQVEGLSNQTKKEDKYDILKVGKKYILESVQASGESTRVD</sequence>
<keyword evidence="2" id="KW-1185">Reference proteome</keyword>
<keyword evidence="1" id="KW-0812">Transmembrane</keyword>
<feature type="transmembrane region" description="Helical" evidence="1">
    <location>
        <begin position="6"/>
        <end position="24"/>
    </location>
</feature>
<dbReference type="GeneID" id="107763785"/>
<dbReference type="RefSeq" id="XP_016437767.1">
    <property type="nucleotide sequence ID" value="XM_016582281.1"/>
</dbReference>
<dbReference type="PaxDb" id="4097-A0A1S3XCY7"/>
<evidence type="ECO:0000313" key="2">
    <source>
        <dbReference type="Proteomes" id="UP000790787"/>
    </source>
</evidence>
<reference evidence="2" key="1">
    <citation type="journal article" date="2014" name="Nat. Commun.">
        <title>The tobacco genome sequence and its comparison with those of tomato and potato.</title>
        <authorList>
            <person name="Sierro N."/>
            <person name="Battey J.N."/>
            <person name="Ouadi S."/>
            <person name="Bakaher N."/>
            <person name="Bovet L."/>
            <person name="Willig A."/>
            <person name="Goepfert S."/>
            <person name="Peitsch M.C."/>
            <person name="Ivanov N.V."/>
        </authorList>
    </citation>
    <scope>NUCLEOTIDE SEQUENCE [LARGE SCALE GENOMIC DNA]</scope>
</reference>
<feature type="transmembrane region" description="Helical" evidence="1">
    <location>
        <begin position="31"/>
        <end position="50"/>
    </location>
</feature>
<proteinExistence type="predicted"/>
<keyword evidence="1" id="KW-1133">Transmembrane helix</keyword>
<dbReference type="KEGG" id="nta:107763785"/>
<name>A0A1S3XCY7_TOBAC</name>
<dbReference type="Proteomes" id="UP000790787">
    <property type="component" value="Chromosome 6"/>
</dbReference>
<dbReference type="AlphaFoldDB" id="A0A1S3XCY7"/>
<accession>A0A1S3XCY7</accession>